<dbReference type="InterPro" id="IPR006091">
    <property type="entry name" value="Acyl-CoA_Oxase/DH_mid-dom"/>
</dbReference>
<comment type="cofactor">
    <cofactor evidence="1">
        <name>FAD</name>
        <dbReference type="ChEBI" id="CHEBI:57692"/>
    </cofactor>
</comment>
<evidence type="ECO:0000256" key="2">
    <source>
        <dbReference type="ARBA" id="ARBA00009347"/>
    </source>
</evidence>
<keyword evidence="4" id="KW-0274">FAD</keyword>
<evidence type="ECO:0000259" key="8">
    <source>
        <dbReference type="Pfam" id="PF02771"/>
    </source>
</evidence>
<proteinExistence type="inferred from homology"/>
<dbReference type="InterPro" id="IPR036250">
    <property type="entry name" value="AcylCo_DH-like_C"/>
</dbReference>
<dbReference type="GO" id="GO:0016627">
    <property type="term" value="F:oxidoreductase activity, acting on the CH-CH group of donors"/>
    <property type="evidence" value="ECO:0007669"/>
    <property type="project" value="InterPro"/>
</dbReference>
<feature type="domain" description="Acyl-CoA dehydrogenase/oxidase C-terminal" evidence="6">
    <location>
        <begin position="630"/>
        <end position="780"/>
    </location>
</feature>
<dbReference type="InterPro" id="IPR009075">
    <property type="entry name" value="AcylCo_DH/oxidase_C"/>
</dbReference>
<dbReference type="Gene3D" id="1.10.540.10">
    <property type="entry name" value="Acyl-CoA dehydrogenase/oxidase, N-terminal domain"/>
    <property type="match status" value="2"/>
</dbReference>
<dbReference type="Pfam" id="PF00441">
    <property type="entry name" value="Acyl-CoA_dh_1"/>
    <property type="match status" value="2"/>
</dbReference>
<reference evidence="9 10" key="1">
    <citation type="submission" date="2016-11" db="EMBL/GenBank/DDBJ databases">
        <authorList>
            <person name="Jaros S."/>
            <person name="Januszkiewicz K."/>
            <person name="Wedrychowicz H."/>
        </authorList>
    </citation>
    <scope>NUCLEOTIDE SEQUENCE [LARGE SCALE GENOMIC DNA]</scope>
    <source>
        <strain evidence="9 10">DSM 29589</strain>
    </source>
</reference>
<dbReference type="InterPro" id="IPR013786">
    <property type="entry name" value="AcylCoA_DH/ox_N"/>
</dbReference>
<evidence type="ECO:0000313" key="10">
    <source>
        <dbReference type="Proteomes" id="UP000183974"/>
    </source>
</evidence>
<name>A0A1M7BBP7_9RHOB</name>
<dbReference type="OrthoDB" id="9775090at2"/>
<keyword evidence="10" id="KW-1185">Reference proteome</keyword>
<dbReference type="FunFam" id="2.40.110.10:FF:000011">
    <property type="entry name" value="Acyl-CoA dehydrogenase FadE34"/>
    <property type="match status" value="1"/>
</dbReference>
<gene>
    <name evidence="9" type="ORF">SAMN05444398_103163</name>
</gene>
<dbReference type="GO" id="GO:0050660">
    <property type="term" value="F:flavin adenine dinucleotide binding"/>
    <property type="evidence" value="ECO:0007669"/>
    <property type="project" value="InterPro"/>
</dbReference>
<protein>
    <submittedName>
        <fullName evidence="9">Acyl-CoA dehydrogenase</fullName>
    </submittedName>
</protein>
<dbReference type="RefSeq" id="WP_084729011.1">
    <property type="nucleotide sequence ID" value="NZ_BMLR01000003.1"/>
</dbReference>
<evidence type="ECO:0000256" key="5">
    <source>
        <dbReference type="ARBA" id="ARBA00023002"/>
    </source>
</evidence>
<evidence type="ECO:0000313" key="9">
    <source>
        <dbReference type="EMBL" id="SHL52347.1"/>
    </source>
</evidence>
<dbReference type="PANTHER" id="PTHR43292">
    <property type="entry name" value="ACYL-COA DEHYDROGENASE"/>
    <property type="match status" value="1"/>
</dbReference>
<feature type="domain" description="Acyl-CoA oxidase/dehydrogenase middle" evidence="7">
    <location>
        <begin position="524"/>
        <end position="618"/>
    </location>
</feature>
<dbReference type="PANTHER" id="PTHR43292:SF3">
    <property type="entry name" value="ACYL-COA DEHYDROGENASE FADE29"/>
    <property type="match status" value="1"/>
</dbReference>
<feature type="domain" description="Acyl-CoA dehydrogenase/oxidase N-terminal" evidence="8">
    <location>
        <begin position="21"/>
        <end position="128"/>
    </location>
</feature>
<dbReference type="Gene3D" id="1.20.140.10">
    <property type="entry name" value="Butyryl-CoA Dehydrogenase, subunit A, domain 3"/>
    <property type="match status" value="2"/>
</dbReference>
<keyword evidence="3" id="KW-0285">Flavoprotein</keyword>
<dbReference type="STRING" id="337701.SAMN05444398_103163"/>
<keyword evidence="5" id="KW-0560">Oxidoreductase</keyword>
<feature type="domain" description="Acyl-CoA dehydrogenase/oxidase C-terminal" evidence="6">
    <location>
        <begin position="242"/>
        <end position="372"/>
    </location>
</feature>
<accession>A0A1M7BBP7</accession>
<dbReference type="Pfam" id="PF02770">
    <property type="entry name" value="Acyl-CoA_dh_M"/>
    <property type="match status" value="1"/>
</dbReference>
<dbReference type="SUPFAM" id="SSF47203">
    <property type="entry name" value="Acyl-CoA dehydrogenase C-terminal domain-like"/>
    <property type="match status" value="2"/>
</dbReference>
<dbReference type="InterPro" id="IPR009100">
    <property type="entry name" value="AcylCoA_DH/oxidase_NM_dom_sf"/>
</dbReference>
<evidence type="ECO:0000256" key="3">
    <source>
        <dbReference type="ARBA" id="ARBA00022630"/>
    </source>
</evidence>
<evidence type="ECO:0000259" key="6">
    <source>
        <dbReference type="Pfam" id="PF00441"/>
    </source>
</evidence>
<dbReference type="Proteomes" id="UP000183974">
    <property type="component" value="Unassembled WGS sequence"/>
</dbReference>
<dbReference type="InterPro" id="IPR037069">
    <property type="entry name" value="AcylCoA_DH/ox_N_sf"/>
</dbReference>
<dbReference type="Gene3D" id="2.40.110.10">
    <property type="entry name" value="Butyryl-CoA Dehydrogenase, subunit A, domain 2"/>
    <property type="match status" value="2"/>
</dbReference>
<dbReference type="InterPro" id="IPR052161">
    <property type="entry name" value="Mycobact_Acyl-CoA_DH"/>
</dbReference>
<dbReference type="AlphaFoldDB" id="A0A1M7BBP7"/>
<comment type="similarity">
    <text evidence="2">Belongs to the acyl-CoA dehydrogenase family.</text>
</comment>
<evidence type="ECO:0000256" key="4">
    <source>
        <dbReference type="ARBA" id="ARBA00022827"/>
    </source>
</evidence>
<evidence type="ECO:0000259" key="7">
    <source>
        <dbReference type="Pfam" id="PF02770"/>
    </source>
</evidence>
<organism evidence="9 10">
    <name type="scientific">Roseovarius pacificus</name>
    <dbReference type="NCBI Taxonomy" id="337701"/>
    <lineage>
        <taxon>Bacteria</taxon>
        <taxon>Pseudomonadati</taxon>
        <taxon>Pseudomonadota</taxon>
        <taxon>Alphaproteobacteria</taxon>
        <taxon>Rhodobacterales</taxon>
        <taxon>Roseobacteraceae</taxon>
        <taxon>Roseovarius</taxon>
    </lineage>
</organism>
<dbReference type="InterPro" id="IPR046373">
    <property type="entry name" value="Acyl-CoA_Oxase/DH_mid-dom_sf"/>
</dbReference>
<evidence type="ECO:0000256" key="1">
    <source>
        <dbReference type="ARBA" id="ARBA00001974"/>
    </source>
</evidence>
<dbReference type="EMBL" id="FRBR01000003">
    <property type="protein sequence ID" value="SHL52347.1"/>
    <property type="molecule type" value="Genomic_DNA"/>
</dbReference>
<dbReference type="SUPFAM" id="SSF56645">
    <property type="entry name" value="Acyl-CoA dehydrogenase NM domain-like"/>
    <property type="match status" value="2"/>
</dbReference>
<feature type="domain" description="Acyl-CoA dehydrogenase/oxidase N-terminal" evidence="8">
    <location>
        <begin position="412"/>
        <end position="520"/>
    </location>
</feature>
<dbReference type="GO" id="GO:0005886">
    <property type="term" value="C:plasma membrane"/>
    <property type="evidence" value="ECO:0007669"/>
    <property type="project" value="TreeGrafter"/>
</dbReference>
<sequence>MSTAATIESSQNESGDEEILRLLREAVSAFSASAGVERTRSLRGTRPGLDETVWHQMAENGWLGILIPEEFGGLGLGFAEMSVVAEELARVLSPEPVVGSSVLSAMLLRQVTESETKTRLLEGIAGGEAIVGTAFSERSFGEAKVSAIASDAGHTLSGTCHNVFPALCATDFIVAADIGGERALFHVAANATGLIIEETPRTDGTFAGKLVFDGTEAGAPLLTGAEAEAALQYAQDTATVITCSELFGIMQETLERTLDYMRTRVQFDKPIGSFQALQHRAVDLWIEKELSLCALGDALKTLDSGNPTPAQVRVAASRAKARIGTAAHSIGREAISLHGAIGVTDEYDIGLFLRRSVVLNAWLGTPDLHRRRYGMLRNEIELDNTGHMDVEVPEVFLQDERADIDWNQFSDEEFRAGVFAWLDKAYPQEMRHTGRRGSAEEMHDWMKVIGKKGWIAPAWPVEWGGMGLSPGKQIIFIEERERVGVMRNPDMGVVMFGPMLMRWGTEEQKQRYLPRIIKNEEIWCQGYSEPNAGSDLASLRTSAVLEGDHWVINGSKIWTSSGHWADHMFLLARTDKTVKKQAGISFFILDMNTPGVSVRPIENIAGHEEFAEVFFEDVHIPKDNIVGEVNNGWTVAKSLLGFERLNSGSPRTARAALQAVEKVARANGAWEDPVFQSKYNRIHLDIADLSSAYQRFADIISLGDTPGAELSQLKIVVATVAQQAGELLIETAGEAGSLSGMQEFDGNEIDVTGPFYAHFTSKIASGTNDIQRNIIAKRVLELP</sequence>
<dbReference type="CDD" id="cd00567">
    <property type="entry name" value="ACAD"/>
    <property type="match status" value="1"/>
</dbReference>
<dbReference type="Pfam" id="PF02771">
    <property type="entry name" value="Acyl-CoA_dh_N"/>
    <property type="match status" value="2"/>
</dbReference>